<evidence type="ECO:0000256" key="1">
    <source>
        <dbReference type="SAM" id="MobiDB-lite"/>
    </source>
</evidence>
<evidence type="ECO:0000313" key="3">
    <source>
        <dbReference type="Proteomes" id="UP000612956"/>
    </source>
</evidence>
<dbReference type="AlphaFoldDB" id="A0A917V7S4"/>
<keyword evidence="3" id="KW-1185">Reference proteome</keyword>
<accession>A0A917V7S4</accession>
<reference evidence="2" key="1">
    <citation type="journal article" date="2014" name="Int. J. Syst. Evol. Microbiol.">
        <title>Complete genome sequence of Corynebacterium casei LMG S-19264T (=DSM 44701T), isolated from a smear-ripened cheese.</title>
        <authorList>
            <consortium name="US DOE Joint Genome Institute (JGI-PGF)"/>
            <person name="Walter F."/>
            <person name="Albersmeier A."/>
            <person name="Kalinowski J."/>
            <person name="Ruckert C."/>
        </authorList>
    </citation>
    <scope>NUCLEOTIDE SEQUENCE</scope>
    <source>
        <strain evidence="2">CGMCC 4.7278</strain>
    </source>
</reference>
<reference evidence="2" key="2">
    <citation type="submission" date="2020-09" db="EMBL/GenBank/DDBJ databases">
        <authorList>
            <person name="Sun Q."/>
            <person name="Zhou Y."/>
        </authorList>
    </citation>
    <scope>NUCLEOTIDE SEQUENCE</scope>
    <source>
        <strain evidence="2">CGMCC 4.7278</strain>
    </source>
</reference>
<dbReference type="EMBL" id="BMMW01000002">
    <property type="protein sequence ID" value="GGK48362.1"/>
    <property type="molecule type" value="Genomic_DNA"/>
</dbReference>
<comment type="caution">
    <text evidence="2">The sequence shown here is derived from an EMBL/GenBank/DDBJ whole genome shotgun (WGS) entry which is preliminary data.</text>
</comment>
<dbReference type="Proteomes" id="UP000612956">
    <property type="component" value="Unassembled WGS sequence"/>
</dbReference>
<gene>
    <name evidence="2" type="ORF">GCM10011591_19700</name>
</gene>
<proteinExistence type="predicted"/>
<name>A0A917V7S4_9NOCA</name>
<evidence type="ECO:0000313" key="2">
    <source>
        <dbReference type="EMBL" id="GGK48362.1"/>
    </source>
</evidence>
<organism evidence="2 3">
    <name type="scientific">Nocardia camponoti</name>
    <dbReference type="NCBI Taxonomy" id="1616106"/>
    <lineage>
        <taxon>Bacteria</taxon>
        <taxon>Bacillati</taxon>
        <taxon>Actinomycetota</taxon>
        <taxon>Actinomycetes</taxon>
        <taxon>Mycobacteriales</taxon>
        <taxon>Nocardiaceae</taxon>
        <taxon>Nocardia</taxon>
    </lineage>
</organism>
<feature type="region of interest" description="Disordered" evidence="1">
    <location>
        <begin position="1"/>
        <end position="35"/>
    </location>
</feature>
<sequence>MSPANENGPRAAVTAHGPIDQSDTKSERSVMNPTPVPVNREAARTLYMALALALVDLATWAARIGEPVERARAILTGEYPVTMTHFAQVSELTGKPLIELAADLQRRLGLPVAWPFFGSDGSTHQLETPRIPHHGERFALLHEDEDGYVGFEPATFSHLLAVVHVDGIEDNESVGLADLHPIELAERAREHLAADNARQLDDTEQVQR</sequence>
<protein>
    <submittedName>
        <fullName evidence="2">Uncharacterized protein</fullName>
    </submittedName>
</protein>